<evidence type="ECO:0000259" key="11">
    <source>
        <dbReference type="Pfam" id="PF03033"/>
    </source>
</evidence>
<dbReference type="UniPathway" id="UPA00219"/>
<evidence type="ECO:0000256" key="4">
    <source>
        <dbReference type="ARBA" id="ARBA00022679"/>
    </source>
</evidence>
<dbReference type="Pfam" id="PF04101">
    <property type="entry name" value="Glyco_tran_28_C"/>
    <property type="match status" value="1"/>
</dbReference>
<dbReference type="InterPro" id="IPR006009">
    <property type="entry name" value="GlcNAc_MurG"/>
</dbReference>
<dbReference type="GO" id="GO:0005975">
    <property type="term" value="P:carbohydrate metabolic process"/>
    <property type="evidence" value="ECO:0007669"/>
    <property type="project" value="InterPro"/>
</dbReference>
<dbReference type="PANTHER" id="PTHR21015">
    <property type="entry name" value="UDP-N-ACETYLGLUCOSAMINE--N-ACETYLMURAMYL-(PENTAPEPTIDE) PYROPHOSPHORYL-UNDECAPRENOL N-ACETYLGLUCOSAMINE TRANSFERASE 1"/>
    <property type="match status" value="1"/>
</dbReference>
<dbReference type="OrthoDB" id="9808936at2"/>
<comment type="catalytic activity">
    <reaction evidence="10">
        <text>Mur2Ac(oyl-L-Ala-gamma-D-Glu-L-Lys-D-Ala-D-Ala)-di-trans,octa-cis-undecaprenyl diphosphate + UDP-N-acetyl-alpha-D-glucosamine = beta-D-GlcNAc-(1-&gt;4)-Mur2Ac(oyl-L-Ala-gamma-D-Glu-L-Lys-D-Ala-D-Ala)-di-trans,octa-cis-undecaprenyl diphosphate + UDP + H(+)</text>
        <dbReference type="Rhea" id="RHEA:23192"/>
        <dbReference type="ChEBI" id="CHEBI:15378"/>
        <dbReference type="ChEBI" id="CHEBI:57705"/>
        <dbReference type="ChEBI" id="CHEBI:58223"/>
        <dbReference type="ChEBI" id="CHEBI:60032"/>
        <dbReference type="ChEBI" id="CHEBI:60033"/>
        <dbReference type="EC" id="2.4.1.227"/>
    </reaction>
</comment>
<dbReference type="Gene3D" id="3.40.50.2000">
    <property type="entry name" value="Glycogen Phosphorylase B"/>
    <property type="match status" value="2"/>
</dbReference>
<evidence type="ECO:0000256" key="9">
    <source>
        <dbReference type="ARBA" id="ARBA00023316"/>
    </source>
</evidence>
<dbReference type="SUPFAM" id="SSF53756">
    <property type="entry name" value="UDP-Glycosyltransferase/glycogen phosphorylase"/>
    <property type="match status" value="1"/>
</dbReference>
<dbReference type="GO" id="GO:0009252">
    <property type="term" value="P:peptidoglycan biosynthetic process"/>
    <property type="evidence" value="ECO:0007669"/>
    <property type="project" value="UniProtKB-UniRule"/>
</dbReference>
<reference evidence="13 14" key="1">
    <citation type="submission" date="2019-05" db="EMBL/GenBank/DDBJ databases">
        <title>The metagenome of a microbial culture collection derived from dairy environment covers the genomic content of the human microbiome.</title>
        <authorList>
            <person name="Roder T."/>
            <person name="Wuthrich D."/>
            <person name="Sattari Z."/>
            <person name="Von Ah U."/>
            <person name="Bar C."/>
            <person name="Ronchi F."/>
            <person name="Macpherson A.J."/>
            <person name="Ganal-Vonarburg S.C."/>
            <person name="Bruggmann R."/>
            <person name="Vergeres G."/>
        </authorList>
    </citation>
    <scope>NUCLEOTIDE SEQUENCE [LARGE SCALE GENOMIC DNA]</scope>
    <source>
        <strain evidence="13 14">FAM 24227</strain>
    </source>
</reference>
<dbReference type="PANTHER" id="PTHR21015:SF22">
    <property type="entry name" value="GLYCOSYLTRANSFERASE"/>
    <property type="match status" value="1"/>
</dbReference>
<evidence type="ECO:0000313" key="14">
    <source>
        <dbReference type="Proteomes" id="UP000306420"/>
    </source>
</evidence>
<evidence type="ECO:0000256" key="1">
    <source>
        <dbReference type="ARBA" id="ARBA00022475"/>
    </source>
</evidence>
<evidence type="ECO:0000256" key="10">
    <source>
        <dbReference type="HAMAP-Rule" id="MF_00033"/>
    </source>
</evidence>
<dbReference type="Proteomes" id="UP000306420">
    <property type="component" value="Unassembled WGS sequence"/>
</dbReference>
<evidence type="ECO:0000256" key="5">
    <source>
        <dbReference type="ARBA" id="ARBA00022960"/>
    </source>
</evidence>
<dbReference type="EMBL" id="VBSP01000002">
    <property type="protein sequence ID" value="TLQ49363.1"/>
    <property type="molecule type" value="Genomic_DNA"/>
</dbReference>
<feature type="binding site" evidence="10">
    <location>
        <position position="260"/>
    </location>
    <ligand>
        <name>UDP-N-acetyl-alpha-D-glucosamine</name>
        <dbReference type="ChEBI" id="CHEBI:57705"/>
    </ligand>
</feature>
<dbReference type="NCBIfam" id="TIGR01133">
    <property type="entry name" value="murG"/>
    <property type="match status" value="1"/>
</dbReference>
<dbReference type="Pfam" id="PF03033">
    <property type="entry name" value="Glyco_transf_28"/>
    <property type="match status" value="1"/>
</dbReference>
<proteinExistence type="inferred from homology"/>
<feature type="binding site" evidence="10">
    <location>
        <begin position="14"/>
        <end position="16"/>
    </location>
    <ligand>
        <name>UDP-N-acetyl-alpha-D-glucosamine</name>
        <dbReference type="ChEBI" id="CHEBI:57705"/>
    </ligand>
</feature>
<keyword evidence="2 10" id="KW-0132">Cell division</keyword>
<dbReference type="GO" id="GO:0050511">
    <property type="term" value="F:undecaprenyldiphospho-muramoylpentapeptide beta-N-acetylglucosaminyltransferase activity"/>
    <property type="evidence" value="ECO:0007669"/>
    <property type="project" value="UniProtKB-UniRule"/>
</dbReference>
<keyword evidence="3 10" id="KW-0328">Glycosyltransferase</keyword>
<feature type="binding site" evidence="10">
    <location>
        <position position="128"/>
    </location>
    <ligand>
        <name>UDP-N-acetyl-alpha-D-glucosamine</name>
        <dbReference type="ChEBI" id="CHEBI:57705"/>
    </ligand>
</feature>
<dbReference type="InterPro" id="IPR004276">
    <property type="entry name" value="GlycoTrans_28_N"/>
</dbReference>
<comment type="subcellular location">
    <subcellularLocation>
        <location evidence="10">Cell membrane</location>
        <topology evidence="10">Peripheral membrane protein</topology>
        <orientation evidence="10">Cytoplasmic side</orientation>
    </subcellularLocation>
</comment>
<keyword evidence="6 10" id="KW-0573">Peptidoglycan synthesis</keyword>
<dbReference type="GO" id="GO:0005886">
    <property type="term" value="C:plasma membrane"/>
    <property type="evidence" value="ECO:0007669"/>
    <property type="project" value="UniProtKB-SubCell"/>
</dbReference>
<dbReference type="GO" id="GO:0051301">
    <property type="term" value="P:cell division"/>
    <property type="evidence" value="ECO:0007669"/>
    <property type="project" value="UniProtKB-KW"/>
</dbReference>
<dbReference type="AlphaFoldDB" id="A0A5R9EK42"/>
<keyword evidence="8 10" id="KW-0131">Cell cycle</keyword>
<dbReference type="GO" id="GO:0008360">
    <property type="term" value="P:regulation of cell shape"/>
    <property type="evidence" value="ECO:0007669"/>
    <property type="project" value="UniProtKB-KW"/>
</dbReference>
<feature type="domain" description="Glycosyl transferase family 28 C-terminal" evidence="12">
    <location>
        <begin position="196"/>
        <end position="362"/>
    </location>
</feature>
<evidence type="ECO:0000256" key="6">
    <source>
        <dbReference type="ARBA" id="ARBA00022984"/>
    </source>
</evidence>
<evidence type="ECO:0000256" key="2">
    <source>
        <dbReference type="ARBA" id="ARBA00022618"/>
    </source>
</evidence>
<comment type="pathway">
    <text evidence="10">Cell wall biogenesis; peptidoglycan biosynthesis.</text>
</comment>
<feature type="domain" description="Glycosyltransferase family 28 N-terminal" evidence="11">
    <location>
        <begin position="7"/>
        <end position="146"/>
    </location>
</feature>
<protein>
    <recommendedName>
        <fullName evidence="10">UDP-N-acetylglucosamine--N-acetylmuramyl-(pentapeptide) pyrophosphoryl-undecaprenol N-acetylglucosamine transferase</fullName>
        <ecNumber evidence="10">2.4.1.227</ecNumber>
    </recommendedName>
    <alternativeName>
        <fullName evidence="10">Undecaprenyl-PP-MurNAc-pentapeptide-UDPGlcNAc GlcNAc transferase</fullName>
    </alternativeName>
</protein>
<comment type="function">
    <text evidence="10">Cell wall formation. Catalyzes the transfer of a GlcNAc subunit on undecaprenyl-pyrophosphoryl-MurNAc-pentapeptide (lipid intermediate I) to form undecaprenyl-pyrophosphoryl-MurNAc-(pentapeptide)GlcNAc (lipid intermediate II).</text>
</comment>
<evidence type="ECO:0000256" key="3">
    <source>
        <dbReference type="ARBA" id="ARBA00022676"/>
    </source>
</evidence>
<gene>
    <name evidence="10 13" type="primary">murG</name>
    <name evidence="13" type="ORF">FEZ33_01640</name>
</gene>
<dbReference type="InterPro" id="IPR007235">
    <property type="entry name" value="Glyco_trans_28_C"/>
</dbReference>
<keyword evidence="5 10" id="KW-0133">Cell shape</keyword>
<accession>A0A5R9EK42</accession>
<dbReference type="EC" id="2.4.1.227" evidence="10"/>
<dbReference type="GO" id="GO:0071555">
    <property type="term" value="P:cell wall organization"/>
    <property type="evidence" value="ECO:0007669"/>
    <property type="project" value="UniProtKB-KW"/>
</dbReference>
<comment type="caution">
    <text evidence="10">Lacks conserved residue(s) required for the propagation of feature annotation.</text>
</comment>
<organism evidence="13 14">
    <name type="scientific">Ruoffia tabacinasalis</name>
    <dbReference type="NCBI Taxonomy" id="87458"/>
    <lineage>
        <taxon>Bacteria</taxon>
        <taxon>Bacillati</taxon>
        <taxon>Bacillota</taxon>
        <taxon>Bacilli</taxon>
        <taxon>Lactobacillales</taxon>
        <taxon>Aerococcaceae</taxon>
        <taxon>Ruoffia</taxon>
    </lineage>
</organism>
<keyword evidence="4 10" id="KW-0808">Transferase</keyword>
<feature type="binding site" evidence="10">
    <location>
        <position position="305"/>
    </location>
    <ligand>
        <name>UDP-N-acetyl-alpha-D-glucosamine</name>
        <dbReference type="ChEBI" id="CHEBI:57705"/>
    </ligand>
</feature>
<evidence type="ECO:0000313" key="13">
    <source>
        <dbReference type="EMBL" id="TLQ49363.1"/>
    </source>
</evidence>
<name>A0A5R9EK42_9LACT</name>
<evidence type="ECO:0000256" key="7">
    <source>
        <dbReference type="ARBA" id="ARBA00023136"/>
    </source>
</evidence>
<dbReference type="HAMAP" id="MF_00033">
    <property type="entry name" value="MurG"/>
    <property type="match status" value="1"/>
</dbReference>
<comment type="caution">
    <text evidence="13">The sequence shown here is derived from an EMBL/GenBank/DDBJ whole genome shotgun (WGS) entry which is preliminary data.</text>
</comment>
<keyword evidence="1 10" id="KW-1003">Cell membrane</keyword>
<dbReference type="CDD" id="cd03785">
    <property type="entry name" value="GT28_MurG"/>
    <property type="match status" value="1"/>
</dbReference>
<keyword evidence="9 10" id="KW-0961">Cell wall biogenesis/degradation</keyword>
<feature type="binding site" evidence="10">
    <location>
        <position position="203"/>
    </location>
    <ligand>
        <name>UDP-N-acetyl-alpha-D-glucosamine</name>
        <dbReference type="ChEBI" id="CHEBI:57705"/>
    </ligand>
</feature>
<evidence type="ECO:0000256" key="8">
    <source>
        <dbReference type="ARBA" id="ARBA00023306"/>
    </source>
</evidence>
<comment type="similarity">
    <text evidence="10">Belongs to the glycosyltransferase 28 family. MurG subfamily.</text>
</comment>
<keyword evidence="7 10" id="KW-0472">Membrane</keyword>
<sequence>MMKINRIILSGGGTGGHIYPALAIYNRMKELNPDLECLYIGTDKGLEASIVPKANIDFKSIEISGLKRSLSLDNIKVAWQMLTSTQKAKKLIKEFQPELVIGTGGFVCAPVLYGATQLGIPTLIHEQNSVAGVTNKFLSRFVDKVATSFYEVENDFAKVSHKVAFTGNPRGQEVTNYAKDEHILSKNYDFNDQLPTVLIFGGSRGAPAINKAAVESIEAFANKEYQVIIGTGSVHHSEWMTYIEENQIKIPNNVKIVPYIDNMPALFQSIDLVVCRSGATTLAELTTLGLPSILIPSPYVTNNHQEMNAMALVNNQAAEMIKEDRLDSNQLVQTIDQMILDQTSLNKMAENAKKLGTPHAIDDIITIVESIH</sequence>
<evidence type="ECO:0000259" key="12">
    <source>
        <dbReference type="Pfam" id="PF04101"/>
    </source>
</evidence>